<gene>
    <name evidence="1" type="ORF">K488DRAFT_91248</name>
</gene>
<evidence type="ECO:0000313" key="1">
    <source>
        <dbReference type="EMBL" id="KAI0027142.1"/>
    </source>
</evidence>
<proteinExistence type="predicted"/>
<protein>
    <submittedName>
        <fullName evidence="1">Uncharacterized protein</fullName>
    </submittedName>
</protein>
<organism evidence="1 2">
    <name type="scientific">Vararia minispora EC-137</name>
    <dbReference type="NCBI Taxonomy" id="1314806"/>
    <lineage>
        <taxon>Eukaryota</taxon>
        <taxon>Fungi</taxon>
        <taxon>Dikarya</taxon>
        <taxon>Basidiomycota</taxon>
        <taxon>Agaricomycotina</taxon>
        <taxon>Agaricomycetes</taxon>
        <taxon>Russulales</taxon>
        <taxon>Lachnocladiaceae</taxon>
        <taxon>Vararia</taxon>
    </lineage>
</organism>
<reference evidence="1" key="2">
    <citation type="journal article" date="2022" name="New Phytol.">
        <title>Evolutionary transition to the ectomycorrhizal habit in the genomes of a hyperdiverse lineage of mushroom-forming fungi.</title>
        <authorList>
            <person name="Looney B."/>
            <person name="Miyauchi S."/>
            <person name="Morin E."/>
            <person name="Drula E."/>
            <person name="Courty P.E."/>
            <person name="Kohler A."/>
            <person name="Kuo A."/>
            <person name="LaButti K."/>
            <person name="Pangilinan J."/>
            <person name="Lipzen A."/>
            <person name="Riley R."/>
            <person name="Andreopoulos W."/>
            <person name="He G."/>
            <person name="Johnson J."/>
            <person name="Nolan M."/>
            <person name="Tritt A."/>
            <person name="Barry K.W."/>
            <person name="Grigoriev I.V."/>
            <person name="Nagy L.G."/>
            <person name="Hibbett D."/>
            <person name="Henrissat B."/>
            <person name="Matheny P.B."/>
            <person name="Labbe J."/>
            <person name="Martin F.M."/>
        </authorList>
    </citation>
    <scope>NUCLEOTIDE SEQUENCE</scope>
    <source>
        <strain evidence="1">EC-137</strain>
    </source>
</reference>
<accession>A0ACB8Q687</accession>
<dbReference type="Proteomes" id="UP000814128">
    <property type="component" value="Unassembled WGS sequence"/>
</dbReference>
<reference evidence="1" key="1">
    <citation type="submission" date="2021-02" db="EMBL/GenBank/DDBJ databases">
        <authorList>
            <consortium name="DOE Joint Genome Institute"/>
            <person name="Ahrendt S."/>
            <person name="Looney B.P."/>
            <person name="Miyauchi S."/>
            <person name="Morin E."/>
            <person name="Drula E."/>
            <person name="Courty P.E."/>
            <person name="Chicoki N."/>
            <person name="Fauchery L."/>
            <person name="Kohler A."/>
            <person name="Kuo A."/>
            <person name="Labutti K."/>
            <person name="Pangilinan J."/>
            <person name="Lipzen A."/>
            <person name="Riley R."/>
            <person name="Andreopoulos W."/>
            <person name="He G."/>
            <person name="Johnson J."/>
            <person name="Barry K.W."/>
            <person name="Grigoriev I.V."/>
            <person name="Nagy L."/>
            <person name="Hibbett D."/>
            <person name="Henrissat B."/>
            <person name="Matheny P.B."/>
            <person name="Labbe J."/>
            <person name="Martin F."/>
        </authorList>
    </citation>
    <scope>NUCLEOTIDE SEQUENCE</scope>
    <source>
        <strain evidence="1">EC-137</strain>
    </source>
</reference>
<sequence length="211" mass="21580">MSGYSSVFSLGLLATPRPLRVAAPGAGLPIDIDVDIDDPETTPTRTRSPPDDLASLAPRSRTSSTTSADSAAPPRLRRRRSSLTVAAAPLAAIKSPLRSAGTALQRTLIRARSGSVSTAPAPADDVLGAGSPLPSTSTPIGAIKGRLRSGSVGAVLRPRQRAAARKPPPTAPLPALPPAFTARRPLLHRAVNSDGGAEWSAAAAAPVKVEY</sequence>
<comment type="caution">
    <text evidence="1">The sequence shown here is derived from an EMBL/GenBank/DDBJ whole genome shotgun (WGS) entry which is preliminary data.</text>
</comment>
<keyword evidence="2" id="KW-1185">Reference proteome</keyword>
<dbReference type="EMBL" id="MU273986">
    <property type="protein sequence ID" value="KAI0027142.1"/>
    <property type="molecule type" value="Genomic_DNA"/>
</dbReference>
<evidence type="ECO:0000313" key="2">
    <source>
        <dbReference type="Proteomes" id="UP000814128"/>
    </source>
</evidence>
<name>A0ACB8Q687_9AGAM</name>